<comment type="caution">
    <text evidence="4">The sequence shown here is derived from an EMBL/GenBank/DDBJ whole genome shotgun (WGS) entry which is preliminary data.</text>
</comment>
<protein>
    <submittedName>
        <fullName evidence="4">Peptidoglycan DD-metalloendopeptidase family protein</fullName>
    </submittedName>
</protein>
<dbReference type="Proteomes" id="UP001580407">
    <property type="component" value="Unassembled WGS sequence"/>
</dbReference>
<keyword evidence="2" id="KW-1133">Transmembrane helix</keyword>
<dbReference type="EMBL" id="JBHILM010000045">
    <property type="protein sequence ID" value="MFB5684650.1"/>
    <property type="molecule type" value="Genomic_DNA"/>
</dbReference>
<evidence type="ECO:0000256" key="1">
    <source>
        <dbReference type="SAM" id="MobiDB-lite"/>
    </source>
</evidence>
<dbReference type="Pfam" id="PF01551">
    <property type="entry name" value="Peptidase_M23"/>
    <property type="match status" value="1"/>
</dbReference>
<proteinExistence type="predicted"/>
<keyword evidence="2" id="KW-0472">Membrane</keyword>
<feature type="domain" description="M23ase beta-sheet core" evidence="3">
    <location>
        <begin position="178"/>
        <end position="273"/>
    </location>
</feature>
<evidence type="ECO:0000259" key="3">
    <source>
        <dbReference type="Pfam" id="PF01551"/>
    </source>
</evidence>
<organism evidence="4 5">
    <name type="scientific">Paenibacillus terreus</name>
    <dbReference type="NCBI Taxonomy" id="1387834"/>
    <lineage>
        <taxon>Bacteria</taxon>
        <taxon>Bacillati</taxon>
        <taxon>Bacillota</taxon>
        <taxon>Bacilli</taxon>
        <taxon>Bacillales</taxon>
        <taxon>Paenibacillaceae</taxon>
        <taxon>Paenibacillus</taxon>
    </lineage>
</organism>
<dbReference type="CDD" id="cd12797">
    <property type="entry name" value="M23_peptidase"/>
    <property type="match status" value="1"/>
</dbReference>
<reference evidence="4 5" key="1">
    <citation type="submission" date="2024-09" db="EMBL/GenBank/DDBJ databases">
        <authorList>
            <person name="Ruan L."/>
        </authorList>
    </citation>
    <scope>NUCLEOTIDE SEQUENCE [LARGE SCALE GENOMIC DNA]</scope>
    <source>
        <strain evidence="4 5">D33</strain>
    </source>
</reference>
<dbReference type="SUPFAM" id="SSF51261">
    <property type="entry name" value="Duplicated hybrid motif"/>
    <property type="match status" value="1"/>
</dbReference>
<dbReference type="RefSeq" id="WP_375528321.1">
    <property type="nucleotide sequence ID" value="NZ_JBHILM010000045.1"/>
</dbReference>
<sequence length="280" mass="31142">MDKKSGIKQRREERIQRLIEMGGASAPAAERHWTGKTPEPPGYINLPQSAEQDPELVWKKERERMHSAFRDERGPSFFTALRWRVVISCMLFGAVWAVFRWDIPYTTESRLFIADVLSRDMDMTAAAKWYTEHFGGAPSFLPTFGEEETSSQEASASGHPEAPLAGTVVQSFAVSLKGIEIVPERDGTNPVQVKSIDAGRVLEVTHHPQNGTTVVIRHTGGLTAVYGKVTGTQLQVDDWVQKGEAIGLIPVREDGEPATLYFAVKQDDRYIDPADVVTFD</sequence>
<feature type="transmembrane region" description="Helical" evidence="2">
    <location>
        <begin position="81"/>
        <end position="99"/>
    </location>
</feature>
<dbReference type="InterPro" id="IPR016047">
    <property type="entry name" value="M23ase_b-sheet_dom"/>
</dbReference>
<dbReference type="InterPro" id="IPR011055">
    <property type="entry name" value="Dup_hybrid_motif"/>
</dbReference>
<name>A0ABV5BG09_9BACL</name>
<feature type="region of interest" description="Disordered" evidence="1">
    <location>
        <begin position="24"/>
        <end position="47"/>
    </location>
</feature>
<gene>
    <name evidence="4" type="ORF">ACE3NQ_27455</name>
</gene>
<evidence type="ECO:0000313" key="4">
    <source>
        <dbReference type="EMBL" id="MFB5684650.1"/>
    </source>
</evidence>
<keyword evidence="2" id="KW-0812">Transmembrane</keyword>
<dbReference type="Gene3D" id="2.70.70.10">
    <property type="entry name" value="Glucose Permease (Domain IIA)"/>
    <property type="match status" value="1"/>
</dbReference>
<evidence type="ECO:0000313" key="5">
    <source>
        <dbReference type="Proteomes" id="UP001580407"/>
    </source>
</evidence>
<accession>A0ABV5BG09</accession>
<keyword evidence="5" id="KW-1185">Reference proteome</keyword>
<evidence type="ECO:0000256" key="2">
    <source>
        <dbReference type="SAM" id="Phobius"/>
    </source>
</evidence>